<dbReference type="RefSeq" id="WP_165918905.1">
    <property type="nucleotide sequence ID" value="NZ_NRRP01000001.1"/>
</dbReference>
<dbReference type="EMBL" id="SLXL01000001">
    <property type="protein sequence ID" value="TCP27238.1"/>
    <property type="molecule type" value="Genomic_DNA"/>
</dbReference>
<reference evidence="1 2" key="1">
    <citation type="submission" date="2019-03" db="EMBL/GenBank/DDBJ databases">
        <title>Genomic Encyclopedia of Type Strains, Phase IV (KMG-IV): sequencing the most valuable type-strain genomes for metagenomic binning, comparative biology and taxonomic classification.</title>
        <authorList>
            <person name="Goeker M."/>
        </authorList>
    </citation>
    <scope>NUCLEOTIDE SEQUENCE [LARGE SCALE GENOMIC DNA]</scope>
    <source>
        <strain evidence="1 2">DSM 2781</strain>
    </source>
</reference>
<sequence>MRITYDIWTGTFAFDTSGARPFGANIEARLDRHGQVVAFDGLSFGMVLSRNGAEALRQTFPPPGVRYVSTDQDLLTSVPVRWRPDEAITLDVWMTNEGTTVAGTHAFVAPRPAQPWPSWIWDAGKARWMAPVAYPQDGGVYDWDEASGQWVAAPS</sequence>
<name>A0A4R2NZP5_RHOAD</name>
<evidence type="ECO:0000313" key="2">
    <source>
        <dbReference type="Proteomes" id="UP000295733"/>
    </source>
</evidence>
<organism evidence="1 2">
    <name type="scientific">Rhodovulum adriaticum</name>
    <name type="common">Rhodopseudomonas adriatica</name>
    <dbReference type="NCBI Taxonomy" id="35804"/>
    <lineage>
        <taxon>Bacteria</taxon>
        <taxon>Pseudomonadati</taxon>
        <taxon>Pseudomonadota</taxon>
        <taxon>Alphaproteobacteria</taxon>
        <taxon>Rhodobacterales</taxon>
        <taxon>Paracoccaceae</taxon>
        <taxon>Rhodovulum</taxon>
    </lineage>
</organism>
<proteinExistence type="predicted"/>
<gene>
    <name evidence="1" type="ORF">EV656_101141</name>
</gene>
<accession>A0A4R2NZP5</accession>
<comment type="caution">
    <text evidence="1">The sequence shown here is derived from an EMBL/GenBank/DDBJ whole genome shotgun (WGS) entry which is preliminary data.</text>
</comment>
<keyword evidence="2" id="KW-1185">Reference proteome</keyword>
<evidence type="ECO:0000313" key="1">
    <source>
        <dbReference type="EMBL" id="TCP27238.1"/>
    </source>
</evidence>
<dbReference type="Proteomes" id="UP000295733">
    <property type="component" value="Unassembled WGS sequence"/>
</dbReference>
<dbReference type="AlphaFoldDB" id="A0A4R2NZP5"/>
<protein>
    <submittedName>
        <fullName evidence="1">Uncharacterized protein</fullName>
    </submittedName>
</protein>